<dbReference type="AlphaFoldDB" id="A0A5D4GYE8"/>
<gene>
    <name evidence="5" type="ORF">FY036_14875</name>
</gene>
<evidence type="ECO:0000313" key="5">
    <source>
        <dbReference type="EMBL" id="TYR31550.1"/>
    </source>
</evidence>
<keyword evidence="3 4" id="KW-0732">Signal</keyword>
<dbReference type="CDD" id="cd13602">
    <property type="entry name" value="PBP2_TRAP_BpDctp6_7"/>
    <property type="match status" value="1"/>
</dbReference>
<evidence type="ECO:0000256" key="2">
    <source>
        <dbReference type="ARBA" id="ARBA00022448"/>
    </source>
</evidence>
<dbReference type="Proteomes" id="UP000323258">
    <property type="component" value="Unassembled WGS sequence"/>
</dbReference>
<name>A0A5D4GYE8_9HYPH</name>
<evidence type="ECO:0000313" key="6">
    <source>
        <dbReference type="Proteomes" id="UP000323258"/>
    </source>
</evidence>
<evidence type="ECO:0000256" key="1">
    <source>
        <dbReference type="ARBA" id="ARBA00009023"/>
    </source>
</evidence>
<dbReference type="OrthoDB" id="9799287at2"/>
<dbReference type="RefSeq" id="WP_148915521.1">
    <property type="nucleotide sequence ID" value="NZ_VSZS01000064.1"/>
</dbReference>
<dbReference type="PANTHER" id="PTHR33376:SF7">
    <property type="entry name" value="C4-DICARBOXYLATE-BINDING PROTEIN DCTB"/>
    <property type="match status" value="1"/>
</dbReference>
<protein>
    <submittedName>
        <fullName evidence="5">TRAP transporter substrate-binding protein</fullName>
    </submittedName>
</protein>
<accession>A0A5D4GYE8</accession>
<dbReference type="SUPFAM" id="SSF53850">
    <property type="entry name" value="Periplasmic binding protein-like II"/>
    <property type="match status" value="1"/>
</dbReference>
<sequence>MKSVFRTLLAGAALLPLATAATAQDLPATDFNVVGSWSNLPLYQEFERKFWEETVPAESGGAINVTMTTFDQMGVAGADVYRMLGDGVFDVGMTVADYTVGDAPELEGLDVPLIAMDAGSARKMVDAAKPWVADIMRDRFNAHALAIAPYPPQIVFCNAEIASLDDLAGKKIRGSGRMTSLFLEALGAEGITLAFSEVPGALERGVIDCAVTGAGSGYASGWHESSTHLVNLPLGGWDPVVTAVNLDKWESLDPAVQAFLTEKAASEFETPAWEDADGALARDIACLTGSGECARGPAASMTLVEVSAEDQAKAVAILEDKILPDWAQRAGGDWAQRWNETVGATLGVSIAE</sequence>
<reference evidence="5 6" key="1">
    <citation type="submission" date="2019-08" db="EMBL/GenBank/DDBJ databases">
        <authorList>
            <person name="Seo Y.L."/>
        </authorList>
    </citation>
    <scope>NUCLEOTIDE SEQUENCE [LARGE SCALE GENOMIC DNA]</scope>
    <source>
        <strain evidence="5 6">MaA-C15</strain>
    </source>
</reference>
<proteinExistence type="inferred from homology"/>
<dbReference type="Gene3D" id="3.40.190.170">
    <property type="entry name" value="Bacterial extracellular solute-binding protein, family 7"/>
    <property type="match status" value="1"/>
</dbReference>
<dbReference type="InterPro" id="IPR038404">
    <property type="entry name" value="TRAP_DctP_sf"/>
</dbReference>
<dbReference type="InterPro" id="IPR018389">
    <property type="entry name" value="DctP_fam"/>
</dbReference>
<dbReference type="EMBL" id="VSZS01000064">
    <property type="protein sequence ID" value="TYR31550.1"/>
    <property type="molecule type" value="Genomic_DNA"/>
</dbReference>
<organism evidence="5 6">
    <name type="scientific">Neoaquamicrobium microcysteis</name>
    <dbReference type="NCBI Taxonomy" id="2682781"/>
    <lineage>
        <taxon>Bacteria</taxon>
        <taxon>Pseudomonadati</taxon>
        <taxon>Pseudomonadota</taxon>
        <taxon>Alphaproteobacteria</taxon>
        <taxon>Hyphomicrobiales</taxon>
        <taxon>Phyllobacteriaceae</taxon>
        <taxon>Neoaquamicrobium</taxon>
    </lineage>
</organism>
<evidence type="ECO:0000256" key="3">
    <source>
        <dbReference type="ARBA" id="ARBA00022729"/>
    </source>
</evidence>
<dbReference type="PANTHER" id="PTHR33376">
    <property type="match status" value="1"/>
</dbReference>
<keyword evidence="6" id="KW-1185">Reference proteome</keyword>
<reference evidence="5 6" key="2">
    <citation type="submission" date="2019-09" db="EMBL/GenBank/DDBJ databases">
        <title>Mesorhizobium sp. MaA-C15 isolated from Microcystis aeruginosa.</title>
        <authorList>
            <person name="Jeong S.E."/>
            <person name="Jin H.M."/>
            <person name="Jeon C.O."/>
        </authorList>
    </citation>
    <scope>NUCLEOTIDE SEQUENCE [LARGE SCALE GENOMIC DNA]</scope>
    <source>
        <strain evidence="5 6">MaA-C15</strain>
    </source>
</reference>
<dbReference type="NCBIfam" id="NF037995">
    <property type="entry name" value="TRAP_S1"/>
    <property type="match status" value="1"/>
</dbReference>
<evidence type="ECO:0000256" key="4">
    <source>
        <dbReference type="SAM" id="SignalP"/>
    </source>
</evidence>
<dbReference type="GO" id="GO:0055085">
    <property type="term" value="P:transmembrane transport"/>
    <property type="evidence" value="ECO:0007669"/>
    <property type="project" value="InterPro"/>
</dbReference>
<keyword evidence="2" id="KW-0813">Transport</keyword>
<dbReference type="Pfam" id="PF03480">
    <property type="entry name" value="DctP"/>
    <property type="match status" value="1"/>
</dbReference>
<comment type="similarity">
    <text evidence="1">Belongs to the bacterial solute-binding protein 7 family.</text>
</comment>
<comment type="caution">
    <text evidence="5">The sequence shown here is derived from an EMBL/GenBank/DDBJ whole genome shotgun (WGS) entry which is preliminary data.</text>
</comment>
<feature type="signal peptide" evidence="4">
    <location>
        <begin position="1"/>
        <end position="23"/>
    </location>
</feature>
<feature type="chain" id="PRO_5023111598" evidence="4">
    <location>
        <begin position="24"/>
        <end position="352"/>
    </location>
</feature>